<keyword evidence="2" id="KW-1185">Reference proteome</keyword>
<gene>
    <name evidence="1" type="ORF">BDZ94DRAFT_1248160</name>
</gene>
<evidence type="ECO:0000313" key="2">
    <source>
        <dbReference type="Proteomes" id="UP000807353"/>
    </source>
</evidence>
<proteinExistence type="predicted"/>
<comment type="caution">
    <text evidence="1">The sequence shown here is derived from an EMBL/GenBank/DDBJ whole genome shotgun (WGS) entry which is preliminary data.</text>
</comment>
<name>A0A9P6CN52_9AGAR</name>
<accession>A0A9P6CN52</accession>
<dbReference type="EMBL" id="MU150235">
    <property type="protein sequence ID" value="KAF9467950.1"/>
    <property type="molecule type" value="Genomic_DNA"/>
</dbReference>
<dbReference type="Proteomes" id="UP000807353">
    <property type="component" value="Unassembled WGS sequence"/>
</dbReference>
<protein>
    <submittedName>
        <fullName evidence="1">Uncharacterized protein</fullName>
    </submittedName>
</protein>
<sequence>MRYVPFVSLGGHVLRECSGYQCCSLGLWAVCGGAGRNTSAIVNSLQCSALYIRRPPLGTSGTIFRVAYGLGSLSVWCNRALLVLLVF</sequence>
<dbReference type="AlphaFoldDB" id="A0A9P6CN52"/>
<organism evidence="1 2">
    <name type="scientific">Collybia nuda</name>
    <dbReference type="NCBI Taxonomy" id="64659"/>
    <lineage>
        <taxon>Eukaryota</taxon>
        <taxon>Fungi</taxon>
        <taxon>Dikarya</taxon>
        <taxon>Basidiomycota</taxon>
        <taxon>Agaricomycotina</taxon>
        <taxon>Agaricomycetes</taxon>
        <taxon>Agaricomycetidae</taxon>
        <taxon>Agaricales</taxon>
        <taxon>Tricholomatineae</taxon>
        <taxon>Clitocybaceae</taxon>
        <taxon>Collybia</taxon>
    </lineage>
</organism>
<evidence type="ECO:0000313" key="1">
    <source>
        <dbReference type="EMBL" id="KAF9467950.1"/>
    </source>
</evidence>
<reference evidence="1" key="1">
    <citation type="submission" date="2020-11" db="EMBL/GenBank/DDBJ databases">
        <authorList>
            <consortium name="DOE Joint Genome Institute"/>
            <person name="Ahrendt S."/>
            <person name="Riley R."/>
            <person name="Andreopoulos W."/>
            <person name="Labutti K."/>
            <person name="Pangilinan J."/>
            <person name="Ruiz-Duenas F.J."/>
            <person name="Barrasa J.M."/>
            <person name="Sanchez-Garcia M."/>
            <person name="Camarero S."/>
            <person name="Miyauchi S."/>
            <person name="Serrano A."/>
            <person name="Linde D."/>
            <person name="Babiker R."/>
            <person name="Drula E."/>
            <person name="Ayuso-Fernandez I."/>
            <person name="Pacheco R."/>
            <person name="Padilla G."/>
            <person name="Ferreira P."/>
            <person name="Barriuso J."/>
            <person name="Kellner H."/>
            <person name="Castanera R."/>
            <person name="Alfaro M."/>
            <person name="Ramirez L."/>
            <person name="Pisabarro A.G."/>
            <person name="Kuo A."/>
            <person name="Tritt A."/>
            <person name="Lipzen A."/>
            <person name="He G."/>
            <person name="Yan M."/>
            <person name="Ng V."/>
            <person name="Cullen D."/>
            <person name="Martin F."/>
            <person name="Rosso M.-N."/>
            <person name="Henrissat B."/>
            <person name="Hibbett D."/>
            <person name="Martinez A.T."/>
            <person name="Grigoriev I.V."/>
        </authorList>
    </citation>
    <scope>NUCLEOTIDE SEQUENCE</scope>
    <source>
        <strain evidence="1">CBS 247.69</strain>
    </source>
</reference>